<dbReference type="OrthoDB" id="10487834at2759"/>
<evidence type="ECO:0000313" key="2">
    <source>
        <dbReference type="EMBL" id="KAE8342256.1"/>
    </source>
</evidence>
<dbReference type="Proteomes" id="UP000325558">
    <property type="component" value="Unassembled WGS sequence"/>
</dbReference>
<dbReference type="AlphaFoldDB" id="A0A5N6YCP5"/>
<gene>
    <name evidence="2" type="ORF">BDV24DRAFT_43140</name>
</gene>
<proteinExistence type="predicted"/>
<accession>A0A5N6YCP5</accession>
<reference evidence="2" key="1">
    <citation type="submission" date="2019-04" db="EMBL/GenBank/DDBJ databases">
        <title>Friends and foes A comparative genomics study of 23 Aspergillus species from section Flavi.</title>
        <authorList>
            <consortium name="DOE Joint Genome Institute"/>
            <person name="Kjaerbolling I."/>
            <person name="Vesth T."/>
            <person name="Frisvad J.C."/>
            <person name="Nybo J.L."/>
            <person name="Theobald S."/>
            <person name="Kildgaard S."/>
            <person name="Isbrandt T."/>
            <person name="Kuo A."/>
            <person name="Sato A."/>
            <person name="Lyhne E.K."/>
            <person name="Kogle M.E."/>
            <person name="Wiebenga A."/>
            <person name="Kun R.S."/>
            <person name="Lubbers R.J."/>
            <person name="Makela M.R."/>
            <person name="Barry K."/>
            <person name="Chovatia M."/>
            <person name="Clum A."/>
            <person name="Daum C."/>
            <person name="Haridas S."/>
            <person name="He G."/>
            <person name="LaButti K."/>
            <person name="Lipzen A."/>
            <person name="Mondo S."/>
            <person name="Riley R."/>
            <person name="Salamov A."/>
            <person name="Simmons B.A."/>
            <person name="Magnuson J.K."/>
            <person name="Henrissat B."/>
            <person name="Mortensen U.H."/>
            <person name="Larsen T.O."/>
            <person name="Devries R.P."/>
            <person name="Grigoriev I.V."/>
            <person name="Machida M."/>
            <person name="Baker S.E."/>
            <person name="Andersen M.R."/>
        </authorList>
    </citation>
    <scope>NUCLEOTIDE SEQUENCE</scope>
    <source>
        <strain evidence="2">CBS 117612</strain>
    </source>
</reference>
<name>A0A5N6YCP5_9EURO</name>
<sequence length="121" mass="14471">MSFRFLAFLTIRAQRCTRFAFAPIYHTLQRAAFTISVIWQSRLFLRIISCDCSPVNRRSKRGYEDLIWYLFLLALVLFCFSFSLSFREDNIWMAWYSYVDRPGARTYVRATTIMRSISLHL</sequence>
<organism evidence="2">
    <name type="scientific">Aspergillus arachidicola</name>
    <dbReference type="NCBI Taxonomy" id="656916"/>
    <lineage>
        <taxon>Eukaryota</taxon>
        <taxon>Fungi</taxon>
        <taxon>Dikarya</taxon>
        <taxon>Ascomycota</taxon>
        <taxon>Pezizomycotina</taxon>
        <taxon>Eurotiomycetes</taxon>
        <taxon>Eurotiomycetidae</taxon>
        <taxon>Eurotiales</taxon>
        <taxon>Aspergillaceae</taxon>
        <taxon>Aspergillus</taxon>
        <taxon>Aspergillus subgen. Circumdati</taxon>
    </lineage>
</organism>
<evidence type="ECO:0000256" key="1">
    <source>
        <dbReference type="SAM" id="Phobius"/>
    </source>
</evidence>
<dbReference type="EMBL" id="ML737135">
    <property type="protein sequence ID" value="KAE8342256.1"/>
    <property type="molecule type" value="Genomic_DNA"/>
</dbReference>
<feature type="transmembrane region" description="Helical" evidence="1">
    <location>
        <begin position="66"/>
        <end position="86"/>
    </location>
</feature>
<keyword evidence="1" id="KW-0472">Membrane</keyword>
<protein>
    <submittedName>
        <fullName evidence="2">Uncharacterized protein</fullName>
    </submittedName>
</protein>
<keyword evidence="1" id="KW-1133">Transmembrane helix</keyword>
<keyword evidence="1" id="KW-0812">Transmembrane</keyword>